<comment type="caution">
    <text evidence="1">The sequence shown here is derived from an EMBL/GenBank/DDBJ whole genome shotgun (WGS) entry which is preliminary data.</text>
</comment>
<dbReference type="HOGENOM" id="CLU_539703_0_0_1"/>
<keyword evidence="2" id="KW-1185">Reference proteome</keyword>
<gene>
    <name evidence="1" type="ORF">H072_7881</name>
</gene>
<dbReference type="OrthoDB" id="5332620at2759"/>
<reference evidence="2" key="2">
    <citation type="submission" date="2013-04" db="EMBL/GenBank/DDBJ databases">
        <title>Genomic mechanisms accounting for the adaptation to parasitism in nematode-trapping fungi.</title>
        <authorList>
            <person name="Ahren D.G."/>
        </authorList>
    </citation>
    <scope>NUCLEOTIDE SEQUENCE [LARGE SCALE GENOMIC DNA]</scope>
    <source>
        <strain evidence="2">CBS 200.50</strain>
    </source>
</reference>
<reference evidence="1 2" key="1">
    <citation type="journal article" date="2013" name="PLoS Genet.">
        <title>Genomic mechanisms accounting for the adaptation to parasitism in nematode-trapping fungi.</title>
        <authorList>
            <person name="Meerupati T."/>
            <person name="Andersson K.M."/>
            <person name="Friman E."/>
            <person name="Kumar D."/>
            <person name="Tunlid A."/>
            <person name="Ahren D."/>
        </authorList>
    </citation>
    <scope>NUCLEOTIDE SEQUENCE [LARGE SCALE GENOMIC DNA]</scope>
    <source>
        <strain evidence="1 2">CBS 200.50</strain>
    </source>
</reference>
<dbReference type="OMA" id="IAICQES"/>
<dbReference type="AlphaFoldDB" id="S8BT60"/>
<dbReference type="EMBL" id="AQGS01000570">
    <property type="protein sequence ID" value="EPS38382.1"/>
    <property type="molecule type" value="Genomic_DNA"/>
</dbReference>
<evidence type="ECO:0000313" key="1">
    <source>
        <dbReference type="EMBL" id="EPS38382.1"/>
    </source>
</evidence>
<name>S8BT60_DACHA</name>
<evidence type="ECO:0008006" key="3">
    <source>
        <dbReference type="Google" id="ProtNLM"/>
    </source>
</evidence>
<proteinExistence type="predicted"/>
<dbReference type="Proteomes" id="UP000015100">
    <property type="component" value="Unassembled WGS sequence"/>
</dbReference>
<accession>S8BT60</accession>
<sequence>MADSNPNPVTPVFPLPHELSEVVLTYVPTSDLKSFSLSSKLCRALSLRVLFRGIRLRSESYELFKDGGKLSHIREFVRYANLTVAHGIEEPFLIGLVREHTHFLTLFTRLTALKISFYTYRRLQWHVFPAIFKHLSSNSSNSFKYLILHCPESLASINISAAPTNRLLNALTGEDSKFINAGRTEYGDMTICPVTKKYTAFTPLAISRMRNEGYLPSAPTELTLTSDTIVLGAPVTFYHSFTEILLQSSQDSLQRLEIFAHSISSPVIDHYPVQRTNKTTPKILFNNVTYLRLELGGFQDCNLQEIVHRFPNVETLSVAVWSPDYNLRHKRPVYDISVAVYEEITLLRNLKSVTLPWPALDNTTMKLARWQLEKSVDWWLELAAASTDPSRLSQLTNVEFVTGTNGMQERYLKCPATAYQDGGEGIPRRRFVRWEEGRRPIGTGLRQQTSLEFRNQARLWQDYHSRYYDDNSDDEKGSDQSRLPLMSRVDDVGEWYDWHWHQIML</sequence>
<evidence type="ECO:0000313" key="2">
    <source>
        <dbReference type="Proteomes" id="UP000015100"/>
    </source>
</evidence>
<organism evidence="1 2">
    <name type="scientific">Dactylellina haptotyla (strain CBS 200.50)</name>
    <name type="common">Nematode-trapping fungus</name>
    <name type="synonym">Monacrosporium haptotylum</name>
    <dbReference type="NCBI Taxonomy" id="1284197"/>
    <lineage>
        <taxon>Eukaryota</taxon>
        <taxon>Fungi</taxon>
        <taxon>Dikarya</taxon>
        <taxon>Ascomycota</taxon>
        <taxon>Pezizomycotina</taxon>
        <taxon>Orbiliomycetes</taxon>
        <taxon>Orbiliales</taxon>
        <taxon>Orbiliaceae</taxon>
        <taxon>Dactylellina</taxon>
    </lineage>
</organism>
<protein>
    <recommendedName>
        <fullName evidence="3">F-box domain-containing protein</fullName>
    </recommendedName>
</protein>